<reference evidence="1" key="1">
    <citation type="journal article" date="2015" name="Nature">
        <title>Complex archaea that bridge the gap between prokaryotes and eukaryotes.</title>
        <authorList>
            <person name="Spang A."/>
            <person name="Saw J.H."/>
            <person name="Jorgensen S.L."/>
            <person name="Zaremba-Niedzwiedzka K."/>
            <person name="Martijn J."/>
            <person name="Lind A.E."/>
            <person name="van Eijk R."/>
            <person name="Schleper C."/>
            <person name="Guy L."/>
            <person name="Ettema T.J."/>
        </authorList>
    </citation>
    <scope>NUCLEOTIDE SEQUENCE</scope>
</reference>
<protein>
    <submittedName>
        <fullName evidence="1">Uncharacterized protein</fullName>
    </submittedName>
</protein>
<comment type="caution">
    <text evidence="1">The sequence shown here is derived from an EMBL/GenBank/DDBJ whole genome shotgun (WGS) entry which is preliminary data.</text>
</comment>
<name>A0A0F9CK91_9ZZZZ</name>
<evidence type="ECO:0000313" key="1">
    <source>
        <dbReference type="EMBL" id="KKL49738.1"/>
    </source>
</evidence>
<sequence length="87" mass="10152">MMQDRRYIISGSWKCPKAKVDSNYPIQVEEGIGAHHWIWKWLGASVGYAWLCILCYDVRKNKEMTGWQKPGIDEATDRVKKQLGRKP</sequence>
<accession>A0A0F9CK91</accession>
<gene>
    <name evidence="1" type="ORF">LCGC14_2312490</name>
</gene>
<proteinExistence type="predicted"/>
<dbReference type="EMBL" id="LAZR01032852">
    <property type="protein sequence ID" value="KKL49738.1"/>
    <property type="molecule type" value="Genomic_DNA"/>
</dbReference>
<dbReference type="AlphaFoldDB" id="A0A0F9CK91"/>
<organism evidence="1">
    <name type="scientific">marine sediment metagenome</name>
    <dbReference type="NCBI Taxonomy" id="412755"/>
    <lineage>
        <taxon>unclassified sequences</taxon>
        <taxon>metagenomes</taxon>
        <taxon>ecological metagenomes</taxon>
    </lineage>
</organism>